<gene>
    <name evidence="2" type="ORF">MGAL_10B055086</name>
</gene>
<reference evidence="2" key="1">
    <citation type="submission" date="2018-11" db="EMBL/GenBank/DDBJ databases">
        <authorList>
            <person name="Alioto T."/>
            <person name="Alioto T."/>
        </authorList>
    </citation>
    <scope>NUCLEOTIDE SEQUENCE</scope>
</reference>
<comment type="caution">
    <text evidence="2">The sequence shown here is derived from an EMBL/GenBank/DDBJ whole genome shotgun (WGS) entry which is preliminary data.</text>
</comment>
<evidence type="ECO:0000313" key="3">
    <source>
        <dbReference type="Proteomes" id="UP000596742"/>
    </source>
</evidence>
<dbReference type="Proteomes" id="UP000596742">
    <property type="component" value="Unassembled WGS sequence"/>
</dbReference>
<accession>A0A8B6EI02</accession>
<name>A0A8B6EI02_MYTGA</name>
<feature type="compositionally biased region" description="Basic residues" evidence="1">
    <location>
        <begin position="87"/>
        <end position="97"/>
    </location>
</feature>
<evidence type="ECO:0000256" key="1">
    <source>
        <dbReference type="SAM" id="MobiDB-lite"/>
    </source>
</evidence>
<dbReference type="OrthoDB" id="10536482at2759"/>
<sequence>MDVDARGAGDKENTPRIIQLLKISDDINFQAPLYGNFKPICLLEQLVSENKIEDPIKASDCRPRGTVGPIVFQFEVPVLGFLNGNPPKRRKSFKNRPAKPPTPLYLPDGYSRNKL</sequence>
<evidence type="ECO:0000313" key="2">
    <source>
        <dbReference type="EMBL" id="VDI34947.1"/>
    </source>
</evidence>
<protein>
    <submittedName>
        <fullName evidence="2">Uncharacterized protein</fullName>
    </submittedName>
</protein>
<organism evidence="2 3">
    <name type="scientific">Mytilus galloprovincialis</name>
    <name type="common">Mediterranean mussel</name>
    <dbReference type="NCBI Taxonomy" id="29158"/>
    <lineage>
        <taxon>Eukaryota</taxon>
        <taxon>Metazoa</taxon>
        <taxon>Spiralia</taxon>
        <taxon>Lophotrochozoa</taxon>
        <taxon>Mollusca</taxon>
        <taxon>Bivalvia</taxon>
        <taxon>Autobranchia</taxon>
        <taxon>Pteriomorphia</taxon>
        <taxon>Mytilida</taxon>
        <taxon>Mytiloidea</taxon>
        <taxon>Mytilidae</taxon>
        <taxon>Mytilinae</taxon>
        <taxon>Mytilus</taxon>
    </lineage>
</organism>
<keyword evidence="3" id="KW-1185">Reference proteome</keyword>
<feature type="region of interest" description="Disordered" evidence="1">
    <location>
        <begin position="87"/>
        <end position="115"/>
    </location>
</feature>
<proteinExistence type="predicted"/>
<dbReference type="AlphaFoldDB" id="A0A8B6EI02"/>
<dbReference type="EMBL" id="UYJE01005189">
    <property type="protein sequence ID" value="VDI34947.1"/>
    <property type="molecule type" value="Genomic_DNA"/>
</dbReference>